<evidence type="ECO:0000256" key="1">
    <source>
        <dbReference type="ARBA" id="ARBA00004606"/>
    </source>
</evidence>
<dbReference type="PANTHER" id="PTHR19297">
    <property type="entry name" value="GLYCOSYLTRANSFERASE 14 FAMILY MEMBER"/>
    <property type="match status" value="1"/>
</dbReference>
<keyword evidence="4" id="KW-0808">Transferase</keyword>
<keyword evidence="6" id="KW-0735">Signal-anchor</keyword>
<keyword evidence="3" id="KW-0328">Glycosyltransferase</keyword>
<organism evidence="11 12">
    <name type="scientific">Pomacea canaliculata</name>
    <name type="common">Golden apple snail</name>
    <dbReference type="NCBI Taxonomy" id="400727"/>
    <lineage>
        <taxon>Eukaryota</taxon>
        <taxon>Metazoa</taxon>
        <taxon>Spiralia</taxon>
        <taxon>Lophotrochozoa</taxon>
        <taxon>Mollusca</taxon>
        <taxon>Gastropoda</taxon>
        <taxon>Caenogastropoda</taxon>
        <taxon>Architaenioglossa</taxon>
        <taxon>Ampullarioidea</taxon>
        <taxon>Ampullariidae</taxon>
        <taxon>Pomacea</taxon>
    </lineage>
</organism>
<evidence type="ECO:0000256" key="2">
    <source>
        <dbReference type="ARBA" id="ARBA00004922"/>
    </source>
</evidence>
<proteinExistence type="inferred from homology"/>
<dbReference type="InterPro" id="IPR003406">
    <property type="entry name" value="Glyco_trans_14"/>
</dbReference>
<dbReference type="AlphaFoldDB" id="A0A2T7NME5"/>
<keyword evidence="12" id="KW-1185">Reference proteome</keyword>
<comment type="pathway">
    <text evidence="2">Protein modification; protein glycosylation.</text>
</comment>
<dbReference type="Pfam" id="PF02485">
    <property type="entry name" value="Branch"/>
    <property type="match status" value="1"/>
</dbReference>
<comment type="caution">
    <text evidence="11">The sequence shown here is derived from an EMBL/GenBank/DDBJ whole genome shotgun (WGS) entry which is preliminary data.</text>
</comment>
<evidence type="ECO:0000313" key="11">
    <source>
        <dbReference type="EMBL" id="PVD22331.1"/>
    </source>
</evidence>
<evidence type="ECO:0000256" key="3">
    <source>
        <dbReference type="ARBA" id="ARBA00022676"/>
    </source>
</evidence>
<evidence type="ECO:0000256" key="6">
    <source>
        <dbReference type="ARBA" id="ARBA00022968"/>
    </source>
</evidence>
<evidence type="ECO:0008006" key="13">
    <source>
        <dbReference type="Google" id="ProtNLM"/>
    </source>
</evidence>
<dbReference type="Proteomes" id="UP000245119">
    <property type="component" value="Linkage Group LG11"/>
</dbReference>
<evidence type="ECO:0000256" key="10">
    <source>
        <dbReference type="ARBA" id="ARBA00038150"/>
    </source>
</evidence>
<evidence type="ECO:0000256" key="8">
    <source>
        <dbReference type="ARBA" id="ARBA00023136"/>
    </source>
</evidence>
<evidence type="ECO:0000256" key="9">
    <source>
        <dbReference type="ARBA" id="ARBA00023180"/>
    </source>
</evidence>
<dbReference type="GO" id="GO:0016020">
    <property type="term" value="C:membrane"/>
    <property type="evidence" value="ECO:0007669"/>
    <property type="project" value="UniProtKB-SubCell"/>
</dbReference>
<gene>
    <name evidence="11" type="ORF">C0Q70_18141</name>
</gene>
<keyword evidence="5" id="KW-0812">Transmembrane</keyword>
<comment type="similarity">
    <text evidence="10">Belongs to the glycosyltransferase 14 family.</text>
</comment>
<dbReference type="EMBL" id="PZQS01000011">
    <property type="protein sequence ID" value="PVD22331.1"/>
    <property type="molecule type" value="Genomic_DNA"/>
</dbReference>
<dbReference type="PANTHER" id="PTHR19297:SF185">
    <property type="entry name" value="BETA-1,3-GALACTOSYL-O-GLYCOSYL-GLYCOPROTEIN BETA-1,6-N-ACETYLGLUCOSAMINYLTRANSFERASE 3"/>
    <property type="match status" value="1"/>
</dbReference>
<protein>
    <recommendedName>
        <fullName evidence="13">Protein xylosyltransferase</fullName>
    </recommendedName>
</protein>
<keyword evidence="8" id="KW-0472">Membrane</keyword>
<dbReference type="OrthoDB" id="2019572at2759"/>
<comment type="subcellular location">
    <subcellularLocation>
        <location evidence="1">Membrane</location>
        <topology evidence="1">Single-pass type II membrane protein</topology>
    </subcellularLocation>
</comment>
<evidence type="ECO:0000256" key="7">
    <source>
        <dbReference type="ARBA" id="ARBA00022989"/>
    </source>
</evidence>
<reference evidence="11 12" key="1">
    <citation type="submission" date="2018-04" db="EMBL/GenBank/DDBJ databases">
        <title>The genome of golden apple snail Pomacea canaliculata provides insight into stress tolerance and invasive adaptation.</title>
        <authorList>
            <person name="Liu C."/>
            <person name="Liu B."/>
            <person name="Ren Y."/>
            <person name="Zhang Y."/>
            <person name="Wang H."/>
            <person name="Li S."/>
            <person name="Jiang F."/>
            <person name="Yin L."/>
            <person name="Zhang G."/>
            <person name="Qian W."/>
            <person name="Fan W."/>
        </authorList>
    </citation>
    <scope>NUCLEOTIDE SEQUENCE [LARGE SCALE GENOMIC DNA]</scope>
    <source>
        <strain evidence="11">SZHN2017</strain>
        <tissue evidence="11">Muscle</tissue>
    </source>
</reference>
<keyword evidence="9" id="KW-0325">Glycoprotein</keyword>
<accession>A0A2T7NME5</accession>
<evidence type="ECO:0000256" key="5">
    <source>
        <dbReference type="ARBA" id="ARBA00022692"/>
    </source>
</evidence>
<dbReference type="STRING" id="400727.A0A2T7NME5"/>
<keyword evidence="7" id="KW-1133">Transmembrane helix</keyword>
<evidence type="ECO:0000256" key="4">
    <source>
        <dbReference type="ARBA" id="ARBA00022679"/>
    </source>
</evidence>
<evidence type="ECO:0000313" key="12">
    <source>
        <dbReference type="Proteomes" id="UP000245119"/>
    </source>
</evidence>
<dbReference type="GO" id="GO:0008375">
    <property type="term" value="F:acetylglucosaminyltransferase activity"/>
    <property type="evidence" value="ECO:0007669"/>
    <property type="project" value="TreeGrafter"/>
</dbReference>
<name>A0A2T7NME5_POMCA</name>
<sequence>MPQCSKLVNGDPEEQKYSKEFMKEFSPVALTARDYIAHTTDCSHYLEERAFFLSALPEEESFPLAYSMVLYKDIELVERILRAIYRPHNFYCLHVDQKADPSLLEAVRSIASCLENVFVASESVDVIWGEFSVLEPELVCMRDLWRYKKWRYFINLTGQEFPLKTNLQLVRILTALNGSNLVDCTTNGRDNDRWYNNFLPPHGIKPYKGNVHVVVNRGFVDYILHNPVAHDYLSWLRRTDVPDESFFSTLNYNPHLRVPGAYLGPPDTDAHLKPYLARFKNWGHNWRDGLDRMNFNWPCYGKRVRTICVFGVGDLPMLTSRKELFANKFYINFEPLTLQCLEDWLYNMTVDEYAGRVSMDVSFYKNLDIVKNKVDGSRSLTG</sequence>